<keyword evidence="2" id="KW-0456">Lyase</keyword>
<dbReference type="Gene3D" id="3.10.490.10">
    <property type="entry name" value="Gamma-glutamyl cyclotransferase-like"/>
    <property type="match status" value="1"/>
</dbReference>
<dbReference type="PANTHER" id="PTHR12192:SF2">
    <property type="entry name" value="GLUTATHIONE-SPECIFIC GAMMA-GLUTAMYLCYCLOTRANSFERASE 2"/>
    <property type="match status" value="1"/>
</dbReference>
<dbReference type="GO" id="GO:0005737">
    <property type="term" value="C:cytoplasm"/>
    <property type="evidence" value="ECO:0007669"/>
    <property type="project" value="TreeGrafter"/>
</dbReference>
<organism evidence="3">
    <name type="scientific">Aureoumbra lagunensis</name>
    <dbReference type="NCBI Taxonomy" id="44058"/>
    <lineage>
        <taxon>Eukaryota</taxon>
        <taxon>Sar</taxon>
        <taxon>Stramenopiles</taxon>
        <taxon>Ochrophyta</taxon>
        <taxon>Pelagophyceae</taxon>
        <taxon>Pelagomonadales</taxon>
        <taxon>Aureoumbra</taxon>
    </lineage>
</organism>
<dbReference type="PANTHER" id="PTHR12192">
    <property type="entry name" value="CATION TRANSPORT PROTEIN CHAC-RELATED"/>
    <property type="match status" value="1"/>
</dbReference>
<evidence type="ECO:0000256" key="2">
    <source>
        <dbReference type="ARBA" id="ARBA00023239"/>
    </source>
</evidence>
<dbReference type="Pfam" id="PF04752">
    <property type="entry name" value="ChaC"/>
    <property type="match status" value="1"/>
</dbReference>
<dbReference type="InterPro" id="IPR036568">
    <property type="entry name" value="GGCT-like_sf"/>
</dbReference>
<dbReference type="SUPFAM" id="SSF110857">
    <property type="entry name" value="Gamma-glutamyl cyclotransferase-like"/>
    <property type="match status" value="1"/>
</dbReference>
<name>A0A7S3JR24_9STRA</name>
<sequence>MAASKNDNWDPEKRVFRLNKAATPEGFEIPNPLYIFGYASLVWKPDAGWENFEARMSTAQGWTRRFAQLSTDHRGTPESPGLVCTMLPTQAVKALGYEPDMYTRGKAYRIPDDCVENVLEALDFREKGGYTRDLATIKFDDDGSEQKALIYSATIDNPNFVPELASHTSSALEKAATLIAHSHGPSGPNREYLLKLADVLPEDPYLAALAHRVRSILDPLSGDYSPASITADLLGGDSTSIIPGVGLSTSPSR</sequence>
<evidence type="ECO:0000256" key="1">
    <source>
        <dbReference type="ARBA" id="ARBA00012344"/>
    </source>
</evidence>
<dbReference type="AlphaFoldDB" id="A0A7S3JR24"/>
<dbReference type="EC" id="4.3.2.7" evidence="1"/>
<protein>
    <recommendedName>
        <fullName evidence="1">glutathione-specific gamma-glutamylcyclotransferase</fullName>
        <ecNumber evidence="1">4.3.2.7</ecNumber>
    </recommendedName>
</protein>
<evidence type="ECO:0000313" key="3">
    <source>
        <dbReference type="EMBL" id="CAE0359965.1"/>
    </source>
</evidence>
<gene>
    <name evidence="3" type="ORF">ALAG00032_LOCUS694</name>
</gene>
<dbReference type="EMBL" id="HBIJ01000938">
    <property type="protein sequence ID" value="CAE0359965.1"/>
    <property type="molecule type" value="Transcribed_RNA"/>
</dbReference>
<dbReference type="GO" id="GO:0061928">
    <property type="term" value="F:glutathione specific gamma-glutamylcyclotransferase activity"/>
    <property type="evidence" value="ECO:0007669"/>
    <property type="project" value="UniProtKB-EC"/>
</dbReference>
<proteinExistence type="predicted"/>
<accession>A0A7S3JR24</accession>
<reference evidence="3" key="1">
    <citation type="submission" date="2021-01" db="EMBL/GenBank/DDBJ databases">
        <authorList>
            <person name="Corre E."/>
            <person name="Pelletier E."/>
            <person name="Niang G."/>
            <person name="Scheremetjew M."/>
            <person name="Finn R."/>
            <person name="Kale V."/>
            <person name="Holt S."/>
            <person name="Cochrane G."/>
            <person name="Meng A."/>
            <person name="Brown T."/>
            <person name="Cohen L."/>
        </authorList>
    </citation>
    <scope>NUCLEOTIDE SEQUENCE</scope>
    <source>
        <strain evidence="3">CCMP1510</strain>
    </source>
</reference>
<dbReference type="InterPro" id="IPR006840">
    <property type="entry name" value="ChaC"/>
</dbReference>
<dbReference type="GO" id="GO:0006751">
    <property type="term" value="P:glutathione catabolic process"/>
    <property type="evidence" value="ECO:0007669"/>
    <property type="project" value="InterPro"/>
</dbReference>